<name>A0A2W5N0Y7_RHOSU</name>
<dbReference type="Proteomes" id="UP000249185">
    <property type="component" value="Unassembled WGS sequence"/>
</dbReference>
<comment type="caution">
    <text evidence="2">The sequence shown here is derived from an EMBL/GenBank/DDBJ whole genome shotgun (WGS) entry which is preliminary data.</text>
</comment>
<gene>
    <name evidence="2" type="ORF">DI556_18320</name>
</gene>
<evidence type="ECO:0000313" key="3">
    <source>
        <dbReference type="Proteomes" id="UP000249185"/>
    </source>
</evidence>
<feature type="signal peptide" evidence="1">
    <location>
        <begin position="1"/>
        <end position="20"/>
    </location>
</feature>
<keyword evidence="1" id="KW-0732">Signal</keyword>
<evidence type="ECO:0000313" key="2">
    <source>
        <dbReference type="EMBL" id="PZQ47171.1"/>
    </source>
</evidence>
<protein>
    <submittedName>
        <fullName evidence="2">Uncharacterized protein</fullName>
    </submittedName>
</protein>
<organism evidence="2 3">
    <name type="scientific">Rhodovulum sulfidophilum</name>
    <name type="common">Rhodobacter sulfidophilus</name>
    <dbReference type="NCBI Taxonomy" id="35806"/>
    <lineage>
        <taxon>Bacteria</taxon>
        <taxon>Pseudomonadati</taxon>
        <taxon>Pseudomonadota</taxon>
        <taxon>Alphaproteobacteria</taxon>
        <taxon>Rhodobacterales</taxon>
        <taxon>Paracoccaceae</taxon>
        <taxon>Rhodovulum</taxon>
    </lineage>
</organism>
<dbReference type="EMBL" id="QFPW01000018">
    <property type="protein sequence ID" value="PZQ47171.1"/>
    <property type="molecule type" value="Genomic_DNA"/>
</dbReference>
<dbReference type="PROSITE" id="PS51257">
    <property type="entry name" value="PROKAR_LIPOPROTEIN"/>
    <property type="match status" value="1"/>
</dbReference>
<proteinExistence type="predicted"/>
<dbReference type="AlphaFoldDB" id="A0A2W5N0Y7"/>
<reference evidence="2 3" key="1">
    <citation type="submission" date="2017-08" db="EMBL/GenBank/DDBJ databases">
        <title>Infants hospitalized years apart are colonized by the same room-sourced microbial strains.</title>
        <authorList>
            <person name="Brooks B."/>
            <person name="Olm M.R."/>
            <person name="Firek B.A."/>
            <person name="Baker R."/>
            <person name="Thomas B.C."/>
            <person name="Morowitz M.J."/>
            <person name="Banfield J.F."/>
        </authorList>
    </citation>
    <scope>NUCLEOTIDE SEQUENCE [LARGE SCALE GENOMIC DNA]</scope>
    <source>
        <strain evidence="2">S2_005_002_R2_34</strain>
    </source>
</reference>
<feature type="chain" id="PRO_5016043892" evidence="1">
    <location>
        <begin position="21"/>
        <end position="246"/>
    </location>
</feature>
<evidence type="ECO:0000256" key="1">
    <source>
        <dbReference type="SAM" id="SignalP"/>
    </source>
</evidence>
<sequence>MRISKALAASALLLVLAACEQPGVSGSTPTQTTVTAGGQRVTILAPAGFCVDQRSTSVTSTGAFVMVSDCALVGDTRAPRAAAAAHPGDAAPAPEQAAAAKPPIGAALTASVSPTGLGQMTAATRSLHDLAAYAKTPPGLAVVARSGQSQGVRVLESAERGGVLYLYVEDRGPQPIAGLEPRFWRAFFEVNGRLTAVSELAFADGGLDKQSGLNLVTAFVNAIKAANPPAAAATAQPAPASGRPAG</sequence>
<accession>A0A2W5N0Y7</accession>